<name>A0A923SRY1_9FIRM</name>
<evidence type="ECO:0000313" key="9">
    <source>
        <dbReference type="EMBL" id="MBC5999830.1"/>
    </source>
</evidence>
<dbReference type="GO" id="GO:0000976">
    <property type="term" value="F:transcription cis-regulatory region binding"/>
    <property type="evidence" value="ECO:0007669"/>
    <property type="project" value="TreeGrafter"/>
</dbReference>
<dbReference type="GO" id="GO:2000143">
    <property type="term" value="P:negative regulation of DNA-templated transcription initiation"/>
    <property type="evidence" value="ECO:0007669"/>
    <property type="project" value="TreeGrafter"/>
</dbReference>
<keyword evidence="2 7" id="KW-0963">Cytoplasm</keyword>
<dbReference type="InterPro" id="IPR020603">
    <property type="entry name" value="MraZ_dom"/>
</dbReference>
<dbReference type="CDD" id="cd16321">
    <property type="entry name" value="MraZ_C"/>
    <property type="match status" value="1"/>
</dbReference>
<proteinExistence type="inferred from homology"/>
<comment type="similarity">
    <text evidence="7">Belongs to the MraZ family.</text>
</comment>
<evidence type="ECO:0000313" key="10">
    <source>
        <dbReference type="Proteomes" id="UP000644115"/>
    </source>
</evidence>
<dbReference type="HAMAP" id="MF_01008">
    <property type="entry name" value="MraZ"/>
    <property type="match status" value="1"/>
</dbReference>
<sequence length="147" mass="16894">MFVGKYYNSIDSKSRVIVPAKFRLELGGRCIVAKALDKCLTVYPFEQWEKFVNEKLELLPDSNPQARRLKRHFLSSAAECDVDKQGRMKIPQDLAEYAGIDKDLVTIGSNRTIEIWSKENWHEELDEDTGELMNASEIAEGMEQYGF</sequence>
<dbReference type="SUPFAM" id="SSF89447">
    <property type="entry name" value="AbrB/MazE/MraZ-like"/>
    <property type="match status" value="1"/>
</dbReference>
<dbReference type="EMBL" id="JACRWC010000096">
    <property type="protein sequence ID" value="MBC5999830.1"/>
    <property type="molecule type" value="Genomic_DNA"/>
</dbReference>
<accession>A0A923SRY1</accession>
<keyword evidence="5 7" id="KW-0238">DNA-binding</keyword>
<evidence type="ECO:0000256" key="7">
    <source>
        <dbReference type="HAMAP-Rule" id="MF_01008"/>
    </source>
</evidence>
<dbReference type="InterPro" id="IPR007159">
    <property type="entry name" value="SpoVT-AbrB_dom"/>
</dbReference>
<dbReference type="AlphaFoldDB" id="A0A923SRY1"/>
<dbReference type="GO" id="GO:0005737">
    <property type="term" value="C:cytoplasm"/>
    <property type="evidence" value="ECO:0007669"/>
    <property type="project" value="UniProtKB-UniRule"/>
</dbReference>
<keyword evidence="10" id="KW-1185">Reference proteome</keyword>
<dbReference type="PROSITE" id="PS51740">
    <property type="entry name" value="SPOVT_ABRB"/>
    <property type="match status" value="2"/>
</dbReference>
<evidence type="ECO:0000256" key="6">
    <source>
        <dbReference type="ARBA" id="ARBA00023163"/>
    </source>
</evidence>
<gene>
    <name evidence="7 9" type="primary">mraZ</name>
    <name evidence="9" type="ORF">H8876_07445</name>
</gene>
<dbReference type="InterPro" id="IPR035642">
    <property type="entry name" value="MraZ_N"/>
</dbReference>
<evidence type="ECO:0000256" key="3">
    <source>
        <dbReference type="ARBA" id="ARBA00022737"/>
    </source>
</evidence>
<feature type="domain" description="SpoVT-AbrB" evidence="8">
    <location>
        <begin position="5"/>
        <end position="47"/>
    </location>
</feature>
<dbReference type="CDD" id="cd16320">
    <property type="entry name" value="MraZ_N"/>
    <property type="match status" value="1"/>
</dbReference>
<dbReference type="RefSeq" id="WP_177265246.1">
    <property type="nucleotide sequence ID" value="NZ_JACRWC010000096.1"/>
</dbReference>
<dbReference type="PANTHER" id="PTHR34701">
    <property type="entry name" value="TRANSCRIPTIONAL REGULATOR MRAZ"/>
    <property type="match status" value="1"/>
</dbReference>
<protein>
    <recommendedName>
        <fullName evidence="1 7">Transcriptional regulator MraZ</fullName>
    </recommendedName>
</protein>
<evidence type="ECO:0000256" key="4">
    <source>
        <dbReference type="ARBA" id="ARBA00023015"/>
    </source>
</evidence>
<comment type="subcellular location">
    <subcellularLocation>
        <location evidence="7">Cytoplasm</location>
        <location evidence="7">Nucleoid</location>
    </subcellularLocation>
</comment>
<feature type="domain" description="SpoVT-AbrB" evidence="8">
    <location>
        <begin position="77"/>
        <end position="120"/>
    </location>
</feature>
<evidence type="ECO:0000256" key="2">
    <source>
        <dbReference type="ARBA" id="ARBA00022490"/>
    </source>
</evidence>
<comment type="caution">
    <text evidence="9">The sequence shown here is derived from an EMBL/GenBank/DDBJ whole genome shotgun (WGS) entry which is preliminary data.</text>
</comment>
<keyword evidence="4 7" id="KW-0805">Transcription regulation</keyword>
<dbReference type="Pfam" id="PF02381">
    <property type="entry name" value="MraZ"/>
    <property type="match status" value="2"/>
</dbReference>
<dbReference type="GO" id="GO:0003700">
    <property type="term" value="F:DNA-binding transcription factor activity"/>
    <property type="evidence" value="ECO:0007669"/>
    <property type="project" value="UniProtKB-UniRule"/>
</dbReference>
<keyword evidence="3" id="KW-0677">Repeat</keyword>
<dbReference type="NCBIfam" id="TIGR00242">
    <property type="entry name" value="division/cell wall cluster transcriptional repressor MraZ"/>
    <property type="match status" value="1"/>
</dbReference>
<comment type="subunit">
    <text evidence="7">Forms oligomers.</text>
</comment>
<keyword evidence="6 7" id="KW-0804">Transcription</keyword>
<evidence type="ECO:0000256" key="1">
    <source>
        <dbReference type="ARBA" id="ARBA00013860"/>
    </source>
</evidence>
<dbReference type="GO" id="GO:0009295">
    <property type="term" value="C:nucleoid"/>
    <property type="evidence" value="ECO:0007669"/>
    <property type="project" value="UniProtKB-SubCell"/>
</dbReference>
<dbReference type="PANTHER" id="PTHR34701:SF1">
    <property type="entry name" value="TRANSCRIPTIONAL REGULATOR MRAZ"/>
    <property type="match status" value="1"/>
</dbReference>
<reference evidence="9" key="1">
    <citation type="submission" date="2020-08" db="EMBL/GenBank/DDBJ databases">
        <authorList>
            <person name="Liu C."/>
            <person name="Sun Q."/>
        </authorList>
    </citation>
    <scope>NUCLEOTIDE SEQUENCE</scope>
    <source>
        <strain evidence="9">BX16</strain>
    </source>
</reference>
<dbReference type="InterPro" id="IPR003444">
    <property type="entry name" value="MraZ"/>
</dbReference>
<dbReference type="Gene3D" id="3.40.1550.20">
    <property type="entry name" value="Transcriptional regulator MraZ domain"/>
    <property type="match status" value="1"/>
</dbReference>
<dbReference type="Proteomes" id="UP000644115">
    <property type="component" value="Unassembled WGS sequence"/>
</dbReference>
<organism evidence="9 10">
    <name type="scientific">Lentihominibacter faecis</name>
    <dbReference type="NCBI Taxonomy" id="2764712"/>
    <lineage>
        <taxon>Bacteria</taxon>
        <taxon>Bacillati</taxon>
        <taxon>Bacillota</taxon>
        <taxon>Clostridia</taxon>
        <taxon>Peptostreptococcales</taxon>
        <taxon>Anaerovoracaceae</taxon>
        <taxon>Lentihominibacter</taxon>
    </lineage>
</organism>
<evidence type="ECO:0000259" key="8">
    <source>
        <dbReference type="PROSITE" id="PS51740"/>
    </source>
</evidence>
<evidence type="ECO:0000256" key="5">
    <source>
        <dbReference type="ARBA" id="ARBA00023125"/>
    </source>
</evidence>
<dbReference type="InterPro" id="IPR038619">
    <property type="entry name" value="MraZ_sf"/>
</dbReference>
<dbReference type="InterPro" id="IPR037914">
    <property type="entry name" value="SpoVT-AbrB_sf"/>
</dbReference>
<dbReference type="InterPro" id="IPR035644">
    <property type="entry name" value="MraZ_C"/>
</dbReference>